<accession>A0ABR8DII4</accession>
<gene>
    <name evidence="1" type="ORF">H6G83_34255</name>
</gene>
<keyword evidence="2" id="KW-1185">Reference proteome</keyword>
<organism evidence="1 2">
    <name type="scientific">Anabaena azotica FACHB-119</name>
    <dbReference type="NCBI Taxonomy" id="947527"/>
    <lineage>
        <taxon>Bacteria</taxon>
        <taxon>Bacillati</taxon>
        <taxon>Cyanobacteriota</taxon>
        <taxon>Cyanophyceae</taxon>
        <taxon>Nostocales</taxon>
        <taxon>Nostocaceae</taxon>
        <taxon>Anabaena</taxon>
        <taxon>Anabaena azotica</taxon>
    </lineage>
</organism>
<evidence type="ECO:0000313" key="2">
    <source>
        <dbReference type="Proteomes" id="UP000661112"/>
    </source>
</evidence>
<proteinExistence type="predicted"/>
<sequence length="133" mass="15851">MQTAYFHRAYWSYENNLGIAKIHYPALGIFALLFENGTPITNVNFLDKQEFSYYWQKYQKQEIALHLGMRVGIDTELTKVIEKENVFKFPDINLEVKIENNTRHFRSLDGEWKEFEDDVFVEYQPCDSLINVE</sequence>
<reference evidence="1 2" key="1">
    <citation type="journal article" date="2020" name="ISME J.">
        <title>Comparative genomics reveals insights into cyanobacterial evolution and habitat adaptation.</title>
        <authorList>
            <person name="Chen M.Y."/>
            <person name="Teng W.K."/>
            <person name="Zhao L."/>
            <person name="Hu C.X."/>
            <person name="Zhou Y.K."/>
            <person name="Han B.P."/>
            <person name="Song L.R."/>
            <person name="Shu W.S."/>
        </authorList>
    </citation>
    <scope>NUCLEOTIDE SEQUENCE [LARGE SCALE GENOMIC DNA]</scope>
    <source>
        <strain evidence="1 2">FACHB-119</strain>
    </source>
</reference>
<dbReference type="RefSeq" id="WP_190480553.1">
    <property type="nucleotide sequence ID" value="NZ_JACJSG010000102.1"/>
</dbReference>
<protein>
    <submittedName>
        <fullName evidence="1">Uncharacterized protein</fullName>
    </submittedName>
</protein>
<dbReference type="EMBL" id="JACJSG010000102">
    <property type="protein sequence ID" value="MBD2505598.1"/>
    <property type="molecule type" value="Genomic_DNA"/>
</dbReference>
<evidence type="ECO:0000313" key="1">
    <source>
        <dbReference type="EMBL" id="MBD2505598.1"/>
    </source>
</evidence>
<comment type="caution">
    <text evidence="1">The sequence shown here is derived from an EMBL/GenBank/DDBJ whole genome shotgun (WGS) entry which is preliminary data.</text>
</comment>
<dbReference type="Proteomes" id="UP000661112">
    <property type="component" value="Unassembled WGS sequence"/>
</dbReference>
<name>A0ABR8DII4_9NOST</name>